<keyword evidence="4" id="KW-1185">Reference proteome</keyword>
<evidence type="ECO:0008006" key="5">
    <source>
        <dbReference type="Google" id="ProtNLM"/>
    </source>
</evidence>
<evidence type="ECO:0000256" key="1">
    <source>
        <dbReference type="SAM" id="MobiDB-lite"/>
    </source>
</evidence>
<comment type="caution">
    <text evidence="3">The sequence shown here is derived from an EMBL/GenBank/DDBJ whole genome shotgun (WGS) entry which is preliminary data.</text>
</comment>
<dbReference type="PROSITE" id="PS51257">
    <property type="entry name" value="PROKAR_LIPOPROTEIN"/>
    <property type="match status" value="1"/>
</dbReference>
<reference evidence="3 4" key="1">
    <citation type="submission" date="2019-10" db="EMBL/GenBank/DDBJ databases">
        <title>Alkalibaculum tamaniensis sp.nov., a new alkaliphilic acetogen, isolated on methoxylated aromatics from a mud volcano.</title>
        <authorList>
            <person name="Khomyakova M.A."/>
            <person name="Merkel A.Y."/>
            <person name="Bonch-Osmolovskaya E.A."/>
            <person name="Slobodkin A.I."/>
        </authorList>
    </citation>
    <scope>NUCLEOTIDE SEQUENCE [LARGE SCALE GENOMIC DNA]</scope>
    <source>
        <strain evidence="3 4">M08DMB</strain>
    </source>
</reference>
<feature type="region of interest" description="Disordered" evidence="1">
    <location>
        <begin position="28"/>
        <end position="56"/>
    </location>
</feature>
<evidence type="ECO:0000313" key="4">
    <source>
        <dbReference type="Proteomes" id="UP000440004"/>
    </source>
</evidence>
<dbReference type="EMBL" id="WHNX01000002">
    <property type="protein sequence ID" value="MPW24489.1"/>
    <property type="molecule type" value="Genomic_DNA"/>
</dbReference>
<keyword evidence="2" id="KW-0732">Signal</keyword>
<organism evidence="3 4">
    <name type="scientific">Alkalibaculum sporogenes</name>
    <dbReference type="NCBI Taxonomy" id="2655001"/>
    <lineage>
        <taxon>Bacteria</taxon>
        <taxon>Bacillati</taxon>
        <taxon>Bacillota</taxon>
        <taxon>Clostridia</taxon>
        <taxon>Eubacteriales</taxon>
        <taxon>Eubacteriaceae</taxon>
        <taxon>Alkalibaculum</taxon>
    </lineage>
</organism>
<dbReference type="RefSeq" id="WP_152801012.1">
    <property type="nucleotide sequence ID" value="NZ_WHNX01000002.1"/>
</dbReference>
<dbReference type="Proteomes" id="UP000440004">
    <property type="component" value="Unassembled WGS sequence"/>
</dbReference>
<feature type="compositionally biased region" description="Low complexity" evidence="1">
    <location>
        <begin position="29"/>
        <end position="54"/>
    </location>
</feature>
<accession>A0A6A7K4V1</accession>
<evidence type="ECO:0000313" key="3">
    <source>
        <dbReference type="EMBL" id="MPW24489.1"/>
    </source>
</evidence>
<dbReference type="AlphaFoldDB" id="A0A6A7K4V1"/>
<name>A0A6A7K4V1_9FIRM</name>
<feature type="chain" id="PRO_5025458804" description="Polymer-forming cytoskeletal protein" evidence="2">
    <location>
        <begin position="23"/>
        <end position="189"/>
    </location>
</feature>
<sequence length="189" mass="20620">MKKLLSSCLILLLLFTLTVGCARDDVADDTPGTDQTQDGTVNDGTGNDADTATTPSLVTDEASIQRIMSSDGEWIIIFTEDMTTDQELVLEGEFINKDANDRKIALYTQDEDRNKTASFTLTAPRLTVRSENTRLQGGTFVGDVYVEANGFSIIDAEVQGNVYFQSDEFEDTFTTTDGGNVTGTTEVQE</sequence>
<feature type="signal peptide" evidence="2">
    <location>
        <begin position="1"/>
        <end position="22"/>
    </location>
</feature>
<evidence type="ECO:0000256" key="2">
    <source>
        <dbReference type="SAM" id="SignalP"/>
    </source>
</evidence>
<proteinExistence type="predicted"/>
<protein>
    <recommendedName>
        <fullName evidence="5">Polymer-forming cytoskeletal protein</fullName>
    </recommendedName>
</protein>
<gene>
    <name evidence="3" type="ORF">GC105_01605</name>
</gene>